<name>A0A660L196_9ACTN</name>
<dbReference type="InterPro" id="IPR029063">
    <property type="entry name" value="SAM-dependent_MTases_sf"/>
</dbReference>
<feature type="domain" description="Methyltransferase" evidence="1">
    <location>
        <begin position="65"/>
        <end position="156"/>
    </location>
</feature>
<evidence type="ECO:0000313" key="3">
    <source>
        <dbReference type="Proteomes" id="UP000278962"/>
    </source>
</evidence>
<dbReference type="CDD" id="cd02440">
    <property type="entry name" value="AdoMet_MTases"/>
    <property type="match status" value="1"/>
</dbReference>
<accession>A0A660L196</accession>
<dbReference type="EMBL" id="RBIL01000003">
    <property type="protein sequence ID" value="RKQ85060.1"/>
    <property type="molecule type" value="Genomic_DNA"/>
</dbReference>
<dbReference type="Pfam" id="PF13649">
    <property type="entry name" value="Methyltransf_25"/>
    <property type="match status" value="1"/>
</dbReference>
<organism evidence="2 3">
    <name type="scientific">Solirubrobacter pauli</name>
    <dbReference type="NCBI Taxonomy" id="166793"/>
    <lineage>
        <taxon>Bacteria</taxon>
        <taxon>Bacillati</taxon>
        <taxon>Actinomycetota</taxon>
        <taxon>Thermoleophilia</taxon>
        <taxon>Solirubrobacterales</taxon>
        <taxon>Solirubrobacteraceae</taxon>
        <taxon>Solirubrobacter</taxon>
    </lineage>
</organism>
<dbReference type="SUPFAM" id="SSF53335">
    <property type="entry name" value="S-adenosyl-L-methionine-dependent methyltransferases"/>
    <property type="match status" value="1"/>
</dbReference>
<dbReference type="InterPro" id="IPR041698">
    <property type="entry name" value="Methyltransf_25"/>
</dbReference>
<protein>
    <submittedName>
        <fullName evidence="2">Methyltransferase family protein</fullName>
    </submittedName>
</protein>
<keyword evidence="2" id="KW-0489">Methyltransferase</keyword>
<evidence type="ECO:0000313" key="2">
    <source>
        <dbReference type="EMBL" id="RKQ85060.1"/>
    </source>
</evidence>
<dbReference type="GO" id="GO:0008168">
    <property type="term" value="F:methyltransferase activity"/>
    <property type="evidence" value="ECO:0007669"/>
    <property type="project" value="UniProtKB-KW"/>
</dbReference>
<gene>
    <name evidence="2" type="ORF">C8N24_6694</name>
</gene>
<dbReference type="AlphaFoldDB" id="A0A660L196"/>
<dbReference type="Proteomes" id="UP000278962">
    <property type="component" value="Unassembled WGS sequence"/>
</dbReference>
<evidence type="ECO:0000259" key="1">
    <source>
        <dbReference type="Pfam" id="PF13649"/>
    </source>
</evidence>
<sequence>MSVRTLRTTVIPRIFAGGSDETSVRASLQDLGLEHPERQAYIPSAWWILRWLLPQSAVGPEDTFVEFGCGKGRIVLDAAQRYRFKTVIGVELSEELVDVARALVVQRGGRLRCDDVRIEAADATQFPVPDDMTYAYLFNPFTGETFMRVLDNIIESLDRVPRKVTIIYVNPVEHEALMATGRFRLLRHVRTTRLVTPTGAAIYESL</sequence>
<keyword evidence="2" id="KW-0808">Transferase</keyword>
<reference evidence="2 3" key="1">
    <citation type="submission" date="2018-10" db="EMBL/GenBank/DDBJ databases">
        <title>Genomic Encyclopedia of Archaeal and Bacterial Type Strains, Phase II (KMG-II): from individual species to whole genera.</title>
        <authorList>
            <person name="Goeker M."/>
        </authorList>
    </citation>
    <scope>NUCLEOTIDE SEQUENCE [LARGE SCALE GENOMIC DNA]</scope>
    <source>
        <strain evidence="2 3">DSM 14954</strain>
    </source>
</reference>
<proteinExistence type="predicted"/>
<comment type="caution">
    <text evidence="2">The sequence shown here is derived from an EMBL/GenBank/DDBJ whole genome shotgun (WGS) entry which is preliminary data.</text>
</comment>
<dbReference type="OrthoDB" id="9780095at2"/>
<dbReference type="Gene3D" id="3.40.50.150">
    <property type="entry name" value="Vaccinia Virus protein VP39"/>
    <property type="match status" value="1"/>
</dbReference>
<dbReference type="GO" id="GO:0032259">
    <property type="term" value="P:methylation"/>
    <property type="evidence" value="ECO:0007669"/>
    <property type="project" value="UniProtKB-KW"/>
</dbReference>
<dbReference type="RefSeq" id="WP_121258673.1">
    <property type="nucleotide sequence ID" value="NZ_RBIL01000003.1"/>
</dbReference>
<keyword evidence="3" id="KW-1185">Reference proteome</keyword>